<evidence type="ECO:0000313" key="3">
    <source>
        <dbReference type="Proteomes" id="UP001605036"/>
    </source>
</evidence>
<dbReference type="Proteomes" id="UP001605036">
    <property type="component" value="Unassembled WGS sequence"/>
</dbReference>
<sequence length="137" mass="14723">MVGFLSTHTQRLLYRGWPGQVPAATATFVVGRKGGEKNADLRTPILTHESFLQFGQTGIGPNVPLALRMGQQLLILAGEPREEFSSLSSPLRAPIATGNSPPGGRTRARQGKGHSGTRILRRVEAWRANSHGGEGNM</sequence>
<gene>
    <name evidence="2" type="ORF">R1flu_019433</name>
</gene>
<dbReference type="EMBL" id="JBHFFA010000001">
    <property type="protein sequence ID" value="KAL2651305.1"/>
    <property type="molecule type" value="Genomic_DNA"/>
</dbReference>
<accession>A0ABD1ZK41</accession>
<evidence type="ECO:0000313" key="2">
    <source>
        <dbReference type="EMBL" id="KAL2651305.1"/>
    </source>
</evidence>
<dbReference type="AlphaFoldDB" id="A0ABD1ZK41"/>
<protein>
    <submittedName>
        <fullName evidence="2">Uncharacterized protein</fullName>
    </submittedName>
</protein>
<name>A0ABD1ZK41_9MARC</name>
<proteinExistence type="predicted"/>
<feature type="region of interest" description="Disordered" evidence="1">
    <location>
        <begin position="86"/>
        <end position="118"/>
    </location>
</feature>
<evidence type="ECO:0000256" key="1">
    <source>
        <dbReference type="SAM" id="MobiDB-lite"/>
    </source>
</evidence>
<reference evidence="2 3" key="1">
    <citation type="submission" date="2024-09" db="EMBL/GenBank/DDBJ databases">
        <title>Chromosome-scale assembly of Riccia fluitans.</title>
        <authorList>
            <person name="Paukszto L."/>
            <person name="Sawicki J."/>
            <person name="Karawczyk K."/>
            <person name="Piernik-Szablinska J."/>
            <person name="Szczecinska M."/>
            <person name="Mazdziarz M."/>
        </authorList>
    </citation>
    <scope>NUCLEOTIDE SEQUENCE [LARGE SCALE GENOMIC DNA]</scope>
    <source>
        <strain evidence="2">Rf_01</strain>
        <tissue evidence="2">Aerial parts of the thallus</tissue>
    </source>
</reference>
<comment type="caution">
    <text evidence="2">The sequence shown here is derived from an EMBL/GenBank/DDBJ whole genome shotgun (WGS) entry which is preliminary data.</text>
</comment>
<keyword evidence="3" id="KW-1185">Reference proteome</keyword>
<organism evidence="2 3">
    <name type="scientific">Riccia fluitans</name>
    <dbReference type="NCBI Taxonomy" id="41844"/>
    <lineage>
        <taxon>Eukaryota</taxon>
        <taxon>Viridiplantae</taxon>
        <taxon>Streptophyta</taxon>
        <taxon>Embryophyta</taxon>
        <taxon>Marchantiophyta</taxon>
        <taxon>Marchantiopsida</taxon>
        <taxon>Marchantiidae</taxon>
        <taxon>Marchantiales</taxon>
        <taxon>Ricciaceae</taxon>
        <taxon>Riccia</taxon>
    </lineage>
</organism>